<keyword evidence="6" id="KW-0548">Nucleotidyltransferase</keyword>
<dbReference type="InterPro" id="IPR057335">
    <property type="entry name" value="Beta-barrel_SelB"/>
</dbReference>
<evidence type="ECO:0000256" key="3">
    <source>
        <dbReference type="ARBA" id="ARBA00022917"/>
    </source>
</evidence>
<dbReference type="SUPFAM" id="SSF52540">
    <property type="entry name" value="P-loop containing nucleoside triphosphate hydrolases"/>
    <property type="match status" value="1"/>
</dbReference>
<dbReference type="GO" id="GO:0003924">
    <property type="term" value="F:GTPase activity"/>
    <property type="evidence" value="ECO:0007669"/>
    <property type="project" value="InterPro"/>
</dbReference>
<dbReference type="KEGG" id="cut:CUTER_02825"/>
<dbReference type="Gene3D" id="1.10.10.10">
    <property type="entry name" value="Winged helix-like DNA-binding domain superfamily/Winged helix DNA-binding domain"/>
    <property type="match status" value="1"/>
</dbReference>
<dbReference type="OrthoDB" id="9803139at2"/>
<dbReference type="STRING" id="1072256.CUTER_02825"/>
<dbReference type="InterPro" id="IPR050055">
    <property type="entry name" value="EF-Tu_GTPase"/>
</dbReference>
<dbReference type="RefSeq" id="WP_047259140.1">
    <property type="nucleotide sequence ID" value="NZ_CP011546.1"/>
</dbReference>
<dbReference type="PROSITE" id="PS51722">
    <property type="entry name" value="G_TR_2"/>
    <property type="match status" value="1"/>
</dbReference>
<evidence type="ECO:0000256" key="1">
    <source>
        <dbReference type="ARBA" id="ARBA00004496"/>
    </source>
</evidence>
<keyword evidence="2" id="KW-0963">Cytoplasm</keyword>
<dbReference type="Pfam" id="PF00009">
    <property type="entry name" value="GTP_EFTU"/>
    <property type="match status" value="1"/>
</dbReference>
<keyword evidence="6" id="KW-0808">Transferase</keyword>
<reference evidence="6 7" key="1">
    <citation type="journal article" date="2015" name="Genome Announc.">
        <title>Virulence Factor Genes Detected in the Complete Genome Sequence of Corynebacterium uterequi DSM 45634, Isolated from the Uterus of a Maiden Mare.</title>
        <authorList>
            <person name="Ruckert C."/>
            <person name="Kriete M."/>
            <person name="Jaenicke S."/>
            <person name="Winkler A."/>
            <person name="Tauch A."/>
        </authorList>
    </citation>
    <scope>NUCLEOTIDE SEQUENCE [LARGE SCALE GENOMIC DNA]</scope>
    <source>
        <strain evidence="6 7">DSM 45634</strain>
    </source>
</reference>
<dbReference type="PATRIC" id="fig|1072256.5.peg.559"/>
<feature type="domain" description="Tr-type G" evidence="5">
    <location>
        <begin position="1"/>
        <end position="173"/>
    </location>
</feature>
<dbReference type="Gene3D" id="3.40.50.300">
    <property type="entry name" value="P-loop containing nucleotide triphosphate hydrolases"/>
    <property type="match status" value="1"/>
</dbReference>
<dbReference type="Pfam" id="PF09107">
    <property type="entry name" value="WHD_3rd_SelB"/>
    <property type="match status" value="1"/>
</dbReference>
<keyword evidence="4" id="KW-0547">Nucleotide-binding</keyword>
<dbReference type="InterPro" id="IPR000795">
    <property type="entry name" value="T_Tr_GTP-bd_dom"/>
</dbReference>
<dbReference type="CDD" id="cd04171">
    <property type="entry name" value="SelB"/>
    <property type="match status" value="1"/>
</dbReference>
<dbReference type="GO" id="GO:0004781">
    <property type="term" value="F:sulfate adenylyltransferase (ATP) activity"/>
    <property type="evidence" value="ECO:0007669"/>
    <property type="project" value="UniProtKB-EC"/>
</dbReference>
<protein>
    <submittedName>
        <fullName evidence="6">Selenocysteine-specific elongation factor SelB</fullName>
        <ecNumber evidence="6">2.7.7.4</ecNumber>
    </submittedName>
</protein>
<dbReference type="Proteomes" id="UP000035548">
    <property type="component" value="Chromosome"/>
</dbReference>
<evidence type="ECO:0000313" key="6">
    <source>
        <dbReference type="EMBL" id="AKK10578.1"/>
    </source>
</evidence>
<sequence length="591" mass="62769">MFVVATAGHVDHGKSTLVKRLTGQEPDRWEEEKRRGLTIDLGFVWTTTPAGRDVAFVDVPGHEKFLGNMLAGVGPVPAVMFVVAADEGWQEQSSDHRDAIDAFGISHAVVAMTRADRADAQRRADTRAQIAAELAGTTLADAPVVEVSARTSEGIEDLLDALDAMLAELAAPDPDARVRLWLDRSFSITGAGTVVTGTLTDGRIAVGDELDLAGRRVTVRGVQSEERALSEATGTARVAVNLRDVAADEVGRGDVLTTPGAWHVTSSVDARRLTGEPFTRAPREVALHLGTAVVTAGVRPLGDTHVRLTFDRALPVAVGDRLVLRRPGSRHVYAGVAVLDVDPPELSRRGASAARAEALAQYPLTGDVAAEVRRRGAIRRSELVRFGLNPPADPPKGVVAFGEFWVQAKQVLRWRDILTDALTRHLAANPLSAGLSRGAALGALNLPDPALLPLAVAAAKLTHRDGIIARPEATVDLGAAEAGVAELERRLRADPFAAPEADDLARLGLGTKQLAAAERAGRLLRIADGVVLLPDAVERARTILSGLDQPFTASVARRALGTTRRVAIPLLELLDARGVTRRGADNTRVVR</sequence>
<keyword evidence="3" id="KW-0648">Protein biosynthesis</keyword>
<proteinExistence type="predicted"/>
<dbReference type="GO" id="GO:0003723">
    <property type="term" value="F:RNA binding"/>
    <property type="evidence" value="ECO:0007669"/>
    <property type="project" value="InterPro"/>
</dbReference>
<gene>
    <name evidence="6" type="primary">selB</name>
    <name evidence="6" type="ORF">CUTER_02825</name>
</gene>
<dbReference type="PANTHER" id="PTHR43721">
    <property type="entry name" value="ELONGATION FACTOR TU-RELATED"/>
    <property type="match status" value="1"/>
</dbReference>
<evidence type="ECO:0000256" key="4">
    <source>
        <dbReference type="ARBA" id="ARBA00023134"/>
    </source>
</evidence>
<dbReference type="GO" id="GO:0005525">
    <property type="term" value="F:GTP binding"/>
    <property type="evidence" value="ECO:0007669"/>
    <property type="project" value="UniProtKB-KW"/>
</dbReference>
<dbReference type="InterPro" id="IPR004535">
    <property type="entry name" value="Transl_elong_SelB"/>
</dbReference>
<organism evidence="6 7">
    <name type="scientific">Corynebacterium uterequi</name>
    <dbReference type="NCBI Taxonomy" id="1072256"/>
    <lineage>
        <taxon>Bacteria</taxon>
        <taxon>Bacillati</taxon>
        <taxon>Actinomycetota</taxon>
        <taxon>Actinomycetes</taxon>
        <taxon>Mycobacteriales</taxon>
        <taxon>Corynebacteriaceae</taxon>
        <taxon>Corynebacterium</taxon>
    </lineage>
</organism>
<dbReference type="Gene3D" id="2.40.30.10">
    <property type="entry name" value="Translation factors"/>
    <property type="match status" value="1"/>
</dbReference>
<dbReference type="GO" id="GO:0001514">
    <property type="term" value="P:selenocysteine incorporation"/>
    <property type="evidence" value="ECO:0007669"/>
    <property type="project" value="InterPro"/>
</dbReference>
<evidence type="ECO:0000313" key="7">
    <source>
        <dbReference type="Proteomes" id="UP000035548"/>
    </source>
</evidence>
<comment type="subcellular location">
    <subcellularLocation>
        <location evidence="1">Cytoplasm</location>
    </subcellularLocation>
</comment>
<evidence type="ECO:0000256" key="2">
    <source>
        <dbReference type="ARBA" id="ARBA00022490"/>
    </source>
</evidence>
<dbReference type="InterPro" id="IPR015191">
    <property type="entry name" value="SelB_WHD4"/>
</dbReference>
<dbReference type="GO" id="GO:0003746">
    <property type="term" value="F:translation elongation factor activity"/>
    <property type="evidence" value="ECO:0007669"/>
    <property type="project" value="UniProtKB-KW"/>
</dbReference>
<dbReference type="NCBIfam" id="TIGR00475">
    <property type="entry name" value="selB"/>
    <property type="match status" value="1"/>
</dbReference>
<dbReference type="Pfam" id="PF25461">
    <property type="entry name" value="Beta-barrel_SelB"/>
    <property type="match status" value="1"/>
</dbReference>
<dbReference type="EC" id="2.7.7.4" evidence="6"/>
<dbReference type="EMBL" id="CP011546">
    <property type="protein sequence ID" value="AKK10578.1"/>
    <property type="molecule type" value="Genomic_DNA"/>
</dbReference>
<dbReference type="AlphaFoldDB" id="A0A0G3HF39"/>
<keyword evidence="4" id="KW-0342">GTP-binding</keyword>
<dbReference type="PANTHER" id="PTHR43721:SF11">
    <property type="entry name" value="SELENOCYSTEINE-SPECIFIC ELONGATION FACTOR"/>
    <property type="match status" value="1"/>
</dbReference>
<name>A0A0G3HF39_9CORY</name>
<dbReference type="Gene3D" id="1.10.10.2770">
    <property type="match status" value="1"/>
</dbReference>
<evidence type="ECO:0000259" key="5">
    <source>
        <dbReference type="PROSITE" id="PS51722"/>
    </source>
</evidence>
<dbReference type="InterPro" id="IPR009000">
    <property type="entry name" value="Transl_B-barrel_sf"/>
</dbReference>
<dbReference type="GO" id="GO:0005737">
    <property type="term" value="C:cytoplasm"/>
    <property type="evidence" value="ECO:0007669"/>
    <property type="project" value="UniProtKB-SubCell"/>
</dbReference>
<dbReference type="InterPro" id="IPR027417">
    <property type="entry name" value="P-loop_NTPase"/>
</dbReference>
<accession>A0A0G3HF39</accession>
<reference evidence="7" key="2">
    <citation type="submission" date="2015-05" db="EMBL/GenBank/DDBJ databases">
        <title>Complete genome sequence of Corynebacterium uterequi DSM 45634, isolated from the uterus of a maiden mare.</title>
        <authorList>
            <person name="Ruckert C."/>
            <person name="Albersmeier A."/>
            <person name="Winkler A."/>
            <person name="Tauch A."/>
        </authorList>
    </citation>
    <scope>NUCLEOTIDE SEQUENCE [LARGE SCALE GENOMIC DNA]</scope>
    <source>
        <strain evidence="7">DSM 45634</strain>
    </source>
</reference>
<dbReference type="InterPro" id="IPR036388">
    <property type="entry name" value="WH-like_DNA-bd_sf"/>
</dbReference>
<keyword evidence="7" id="KW-1185">Reference proteome</keyword>
<dbReference type="SUPFAM" id="SSF50447">
    <property type="entry name" value="Translation proteins"/>
    <property type="match status" value="1"/>
</dbReference>
<keyword evidence="6" id="KW-0251">Elongation factor</keyword>